<sequence length="298" mass="33515">MAKKSALGRGLNALLEEQPANHVIQESLNISEDSIINIDPKLLQPNPYQPRKTFDEEKISELAESIKEHGIIQPIVAEKHEDKGYFIIAGERRTRAAISLGLETVPVILRSFEEKKKLEVALIENIQREDLNAIDEALAYQEIMELAAINQEELAKRVGKSRSAITNSLRILKLPEEMKDALRVNKITAGHARSLLSIVNPADQKILFSRILESELSVREAESMAADLNSGIGRITKKQKKETQSLSTDDFELRDIEQQFINSLGTKVQIKGNLKKGVVEISYFSKDDLDMLYKKINS</sequence>
<name>A0A0F6MLU1_TREDN</name>
<organism evidence="5">
    <name type="scientific">Treponema denticola OTK</name>
    <dbReference type="NCBI Taxonomy" id="999434"/>
    <lineage>
        <taxon>Bacteria</taxon>
        <taxon>Pseudomonadati</taxon>
        <taxon>Spirochaetota</taxon>
        <taxon>Spirochaetia</taxon>
        <taxon>Spirochaetales</taxon>
        <taxon>Treponemataceae</taxon>
        <taxon>Treponema</taxon>
    </lineage>
</organism>
<protein>
    <submittedName>
        <fullName evidence="5">ParB-like partition protein</fullName>
    </submittedName>
</protein>
<evidence type="ECO:0000313" key="5">
    <source>
        <dbReference type="EMBL" id="EMB20287.1"/>
    </source>
</evidence>
<dbReference type="Pfam" id="PF17762">
    <property type="entry name" value="HTH_ParB"/>
    <property type="match status" value="1"/>
</dbReference>
<keyword evidence="3" id="KW-0238">DNA-binding</keyword>
<dbReference type="RefSeq" id="WP_002692653.1">
    <property type="nucleotide sequence ID" value="NZ_CM001797.1"/>
</dbReference>
<gene>
    <name evidence="5" type="ORF">HMPREF9723_01747</name>
</gene>
<dbReference type="InterPro" id="IPR041468">
    <property type="entry name" value="HTH_ParB/Spo0J"/>
</dbReference>
<dbReference type="AlphaFoldDB" id="A0A0F6MLU1"/>
<dbReference type="InterPro" id="IPR003115">
    <property type="entry name" value="ParB_N"/>
</dbReference>
<evidence type="ECO:0000256" key="3">
    <source>
        <dbReference type="ARBA" id="ARBA00023125"/>
    </source>
</evidence>
<dbReference type="InterPro" id="IPR036086">
    <property type="entry name" value="ParB/Sulfiredoxin_sf"/>
</dbReference>
<dbReference type="InterPro" id="IPR050336">
    <property type="entry name" value="Chromosome_partition/occlusion"/>
</dbReference>
<dbReference type="Pfam" id="PF02195">
    <property type="entry name" value="ParB_N"/>
    <property type="match status" value="1"/>
</dbReference>
<dbReference type="HOGENOM" id="CLU_023853_0_0_12"/>
<dbReference type="SMART" id="SM00470">
    <property type="entry name" value="ParB"/>
    <property type="match status" value="1"/>
</dbReference>
<accession>A0A0F6MLU1</accession>
<dbReference type="InterPro" id="IPR004437">
    <property type="entry name" value="ParB/RepB/Spo0J"/>
</dbReference>
<keyword evidence="2" id="KW-0159">Chromosome partition</keyword>
<evidence type="ECO:0000259" key="4">
    <source>
        <dbReference type="SMART" id="SM00470"/>
    </source>
</evidence>
<comment type="similarity">
    <text evidence="1">Belongs to the ParB family.</text>
</comment>
<dbReference type="PATRIC" id="fig|999434.4.peg.1812"/>
<evidence type="ECO:0000256" key="2">
    <source>
        <dbReference type="ARBA" id="ARBA00022829"/>
    </source>
</evidence>
<dbReference type="SUPFAM" id="SSF110849">
    <property type="entry name" value="ParB/Sulfiredoxin"/>
    <property type="match status" value="1"/>
</dbReference>
<dbReference type="GO" id="GO:0007059">
    <property type="term" value="P:chromosome segregation"/>
    <property type="evidence" value="ECO:0007669"/>
    <property type="project" value="UniProtKB-KW"/>
</dbReference>
<dbReference type="GO" id="GO:0045881">
    <property type="term" value="P:positive regulation of sporulation resulting in formation of a cellular spore"/>
    <property type="evidence" value="ECO:0007669"/>
    <property type="project" value="TreeGrafter"/>
</dbReference>
<reference evidence="5" key="1">
    <citation type="submission" date="2012-01" db="EMBL/GenBank/DDBJ databases">
        <title>The Genome Sequence of Treponema denticola OTK.</title>
        <authorList>
            <consortium name="The Broad Institute Genome Sequencing Platform"/>
            <person name="Earl A."/>
            <person name="Ward D."/>
            <person name="Feldgarden M."/>
            <person name="Gevers D."/>
            <person name="Blanton J.M."/>
            <person name="Fenno C.J."/>
            <person name="Baranova O.V."/>
            <person name="Mathney J."/>
            <person name="Dewhirst F.E."/>
            <person name="Izard J."/>
            <person name="Young S.K."/>
            <person name="Zeng Q."/>
            <person name="Gargeya S."/>
            <person name="Fitzgerald M."/>
            <person name="Haas B."/>
            <person name="Abouelleil A."/>
            <person name="Alvarado L."/>
            <person name="Arachchi H.M."/>
            <person name="Berlin A."/>
            <person name="Chapman S.B."/>
            <person name="Gearin G."/>
            <person name="Goldberg J."/>
            <person name="Griggs A."/>
            <person name="Gujja S."/>
            <person name="Hansen M."/>
            <person name="Heiman D."/>
            <person name="Howarth C."/>
            <person name="Larimer J."/>
            <person name="Lui A."/>
            <person name="MacDonald P.J.P."/>
            <person name="McCowen C."/>
            <person name="Montmayeur A."/>
            <person name="Murphy C."/>
            <person name="Neiman D."/>
            <person name="Pearson M."/>
            <person name="Priest M."/>
            <person name="Roberts A."/>
            <person name="Saif S."/>
            <person name="Shea T."/>
            <person name="Sisk P."/>
            <person name="Stolte C."/>
            <person name="Sykes S."/>
            <person name="Wortman J."/>
            <person name="Nusbaum C."/>
            <person name="Birren B."/>
        </authorList>
    </citation>
    <scope>NUCLEOTIDE SEQUENCE [LARGE SCALE GENOMIC DNA]</scope>
    <source>
        <strain evidence="5">OTK</strain>
    </source>
</reference>
<dbReference type="Pfam" id="PF23552">
    <property type="entry name" value="ParB_C"/>
    <property type="match status" value="1"/>
</dbReference>
<dbReference type="Gene3D" id="1.10.10.2830">
    <property type="match status" value="1"/>
</dbReference>
<dbReference type="NCBIfam" id="TIGR00180">
    <property type="entry name" value="parB_part"/>
    <property type="match status" value="1"/>
</dbReference>
<dbReference type="Proteomes" id="UP000011701">
    <property type="component" value="Chromosome"/>
</dbReference>
<dbReference type="CDD" id="cd16393">
    <property type="entry name" value="SPO0J_N"/>
    <property type="match status" value="1"/>
</dbReference>
<dbReference type="InterPro" id="IPR057240">
    <property type="entry name" value="ParB_dimer_C"/>
</dbReference>
<dbReference type="GO" id="GO:0005694">
    <property type="term" value="C:chromosome"/>
    <property type="evidence" value="ECO:0007669"/>
    <property type="project" value="TreeGrafter"/>
</dbReference>
<dbReference type="FunFam" id="3.90.1530.30:FF:000001">
    <property type="entry name" value="Chromosome partitioning protein ParB"/>
    <property type="match status" value="1"/>
</dbReference>
<dbReference type="EMBL" id="AGDY01000009">
    <property type="protein sequence ID" value="EMB20287.1"/>
    <property type="molecule type" value="Genomic_DNA"/>
</dbReference>
<dbReference type="FunFam" id="1.10.10.2830:FF:000001">
    <property type="entry name" value="Chromosome partitioning protein ParB"/>
    <property type="match status" value="1"/>
</dbReference>
<evidence type="ECO:0000256" key="1">
    <source>
        <dbReference type="ARBA" id="ARBA00006295"/>
    </source>
</evidence>
<dbReference type="PANTHER" id="PTHR33375:SF1">
    <property type="entry name" value="CHROMOSOME-PARTITIONING PROTEIN PARB-RELATED"/>
    <property type="match status" value="1"/>
</dbReference>
<comment type="caution">
    <text evidence="5">The sequence shown here is derived from an EMBL/GenBank/DDBJ whole genome shotgun (WGS) entry which is preliminary data.</text>
</comment>
<dbReference type="PANTHER" id="PTHR33375">
    <property type="entry name" value="CHROMOSOME-PARTITIONING PROTEIN PARB-RELATED"/>
    <property type="match status" value="1"/>
</dbReference>
<proteinExistence type="inferred from homology"/>
<dbReference type="GO" id="GO:0003677">
    <property type="term" value="F:DNA binding"/>
    <property type="evidence" value="ECO:0007669"/>
    <property type="project" value="UniProtKB-KW"/>
</dbReference>
<feature type="domain" description="ParB-like N-terminal" evidence="4">
    <location>
        <begin position="36"/>
        <end position="126"/>
    </location>
</feature>
<dbReference type="Gene3D" id="3.90.1530.30">
    <property type="match status" value="1"/>
</dbReference>